<accession>A0A9P6NLP1</accession>
<dbReference type="EMBL" id="MU167270">
    <property type="protein sequence ID" value="KAG0145835.1"/>
    <property type="molecule type" value="Genomic_DNA"/>
</dbReference>
<dbReference type="AlphaFoldDB" id="A0A9P6NLP1"/>
<evidence type="ECO:0000313" key="1">
    <source>
        <dbReference type="EMBL" id="KAG0145835.1"/>
    </source>
</evidence>
<protein>
    <submittedName>
        <fullName evidence="1">Uncharacterized protein</fullName>
    </submittedName>
</protein>
<feature type="non-terminal residue" evidence="1">
    <location>
        <position position="58"/>
    </location>
</feature>
<proteinExistence type="predicted"/>
<comment type="caution">
    <text evidence="1">The sequence shown here is derived from an EMBL/GenBank/DDBJ whole genome shotgun (WGS) entry which is preliminary data.</text>
</comment>
<name>A0A9P6NLP1_9BASI</name>
<gene>
    <name evidence="1" type="ORF">CROQUDRAFT_658218</name>
</gene>
<evidence type="ECO:0000313" key="2">
    <source>
        <dbReference type="Proteomes" id="UP000886653"/>
    </source>
</evidence>
<dbReference type="Proteomes" id="UP000886653">
    <property type="component" value="Unassembled WGS sequence"/>
</dbReference>
<sequence>MTQPTPCRIGANLVDVKGNKFDTDGLLPDNIFTSEGMLTDIWKEDSGMVDSANTPGGH</sequence>
<reference evidence="1" key="1">
    <citation type="submission" date="2013-11" db="EMBL/GenBank/DDBJ databases">
        <title>Genome sequence of the fusiform rust pathogen reveals effectors for host alternation and coevolution with pine.</title>
        <authorList>
            <consortium name="DOE Joint Genome Institute"/>
            <person name="Smith K."/>
            <person name="Pendleton A."/>
            <person name="Kubisiak T."/>
            <person name="Anderson C."/>
            <person name="Salamov A."/>
            <person name="Aerts A."/>
            <person name="Riley R."/>
            <person name="Clum A."/>
            <person name="Lindquist E."/>
            <person name="Ence D."/>
            <person name="Campbell M."/>
            <person name="Kronenberg Z."/>
            <person name="Feau N."/>
            <person name="Dhillon B."/>
            <person name="Hamelin R."/>
            <person name="Burleigh J."/>
            <person name="Smith J."/>
            <person name="Yandell M."/>
            <person name="Nelson C."/>
            <person name="Grigoriev I."/>
            <person name="Davis J."/>
        </authorList>
    </citation>
    <scope>NUCLEOTIDE SEQUENCE</scope>
    <source>
        <strain evidence="1">G11</strain>
    </source>
</reference>
<keyword evidence="2" id="KW-1185">Reference proteome</keyword>
<organism evidence="1 2">
    <name type="scientific">Cronartium quercuum f. sp. fusiforme G11</name>
    <dbReference type="NCBI Taxonomy" id="708437"/>
    <lineage>
        <taxon>Eukaryota</taxon>
        <taxon>Fungi</taxon>
        <taxon>Dikarya</taxon>
        <taxon>Basidiomycota</taxon>
        <taxon>Pucciniomycotina</taxon>
        <taxon>Pucciniomycetes</taxon>
        <taxon>Pucciniales</taxon>
        <taxon>Coleosporiaceae</taxon>
        <taxon>Cronartium</taxon>
    </lineage>
</organism>